<reference evidence="6 8" key="2">
    <citation type="journal article" date="2012" name="J. Bacteriol.">
        <title>Complete Genome Sequence of Rahnella sp. Strain Y9602, a Gammaproteobacterium Isolate from Metal- and Radionuclide-Contaminated Soil.</title>
        <authorList>
            <person name="Martinez R.J."/>
            <person name="Bruce D."/>
            <person name="Detter C."/>
            <person name="Goodwin L.A."/>
            <person name="Han J."/>
            <person name="Han C.S."/>
            <person name="Held B."/>
            <person name="Land M.L."/>
            <person name="Mikhailova N."/>
            <person name="Nolan M."/>
            <person name="Pennacchio L."/>
            <person name="Pitluck S."/>
            <person name="Tapia R."/>
            <person name="Woyke T."/>
            <person name="Sobecky P.A."/>
        </authorList>
    </citation>
    <scope>NUCLEOTIDE SEQUENCE [LARGE SCALE GENOMIC DNA]</scope>
    <source>
        <strain evidence="6 8">Y9602</strain>
    </source>
</reference>
<proteinExistence type="predicted"/>
<reference evidence="8" key="1">
    <citation type="submission" date="2011-01" db="EMBL/GenBank/DDBJ databases">
        <title>Complete sequence of chromosome of Rahnella sp. Y9602.</title>
        <authorList>
            <consortium name="US DOE Joint Genome Institute"/>
            <person name="Lucas S."/>
            <person name="Copeland A."/>
            <person name="Lapidus A."/>
            <person name="Cheng J.-F."/>
            <person name="Goodwin L."/>
            <person name="Pitluck S."/>
            <person name="Lu M."/>
            <person name="Detter J.C."/>
            <person name="Han C."/>
            <person name="Tapia R."/>
            <person name="Land M."/>
            <person name="Hauser L."/>
            <person name="Kyrpides N."/>
            <person name="Ivanova N."/>
            <person name="Ovchinnikova G."/>
            <person name="Pagani I."/>
            <person name="Sobecky P.A."/>
            <person name="Martinez R.J."/>
            <person name="Woyke T."/>
        </authorList>
    </citation>
    <scope>NUCLEOTIDE SEQUENCE [LARGE SCALE GENOMIC DNA]</scope>
    <source>
        <strain evidence="8">Y9602</strain>
    </source>
</reference>
<dbReference type="EMBL" id="JBHUCJ010000028">
    <property type="protein sequence ID" value="MFD3224448.1"/>
    <property type="molecule type" value="Genomic_DNA"/>
</dbReference>
<dbReference type="RefSeq" id="WP_013576281.1">
    <property type="nucleotide sequence ID" value="NC_015061.1"/>
</dbReference>
<gene>
    <name evidence="6" type="ordered locus">Rahaq_2991</name>
    <name evidence="7" type="ORF">ACFPK4_12955</name>
</gene>
<sequence length="264" mass="28073">MAQDNPADEERSGGIQVISRAATILNSLGKHPQGMSLGAIANEVDLPRSTVQRIVAALAEEGLVRSEGSGGVRLGPTLLKLVSTVHTDVIAIASPFLRQLCDNTQETVSLGRASGRQIANIHSIVAERELRVVPRVGLNLPIYSTSSGRALLSLKTDEEIRIIVGDVLEPATENTVRTLDSLLEKIASVRESGIAMEEGETVNGVTTLAIAIDTILGRYSVSVLFPTARRAAKESQIREALLECKHALIGEIGKLDETQVSGGK</sequence>
<dbReference type="SUPFAM" id="SSF46785">
    <property type="entry name" value="Winged helix' DNA-binding domain"/>
    <property type="match status" value="1"/>
</dbReference>
<feature type="domain" description="HTH iclR-type" evidence="4">
    <location>
        <begin position="15"/>
        <end position="76"/>
    </location>
</feature>
<evidence type="ECO:0000313" key="6">
    <source>
        <dbReference type="EMBL" id="ADW74585.1"/>
    </source>
</evidence>
<dbReference type="Proteomes" id="UP001598201">
    <property type="component" value="Unassembled WGS sequence"/>
</dbReference>
<name>A0A0H3FCH8_RAHSY</name>
<dbReference type="AlphaFoldDB" id="A0A0H3FCH8"/>
<dbReference type="GeneID" id="95416435"/>
<feature type="domain" description="IclR-ED" evidence="5">
    <location>
        <begin position="70"/>
        <end position="262"/>
    </location>
</feature>
<accession>A0A0H3FCH8</accession>
<dbReference type="InterPro" id="IPR011991">
    <property type="entry name" value="ArsR-like_HTH"/>
</dbReference>
<evidence type="ECO:0000313" key="8">
    <source>
        <dbReference type="Proteomes" id="UP000007257"/>
    </source>
</evidence>
<dbReference type="OrthoDB" id="9807558at2"/>
<dbReference type="InterPro" id="IPR029016">
    <property type="entry name" value="GAF-like_dom_sf"/>
</dbReference>
<dbReference type="Proteomes" id="UP000007257">
    <property type="component" value="Chromosome"/>
</dbReference>
<dbReference type="InterPro" id="IPR036388">
    <property type="entry name" value="WH-like_DNA-bd_sf"/>
</dbReference>
<dbReference type="SUPFAM" id="SSF55781">
    <property type="entry name" value="GAF domain-like"/>
    <property type="match status" value="1"/>
</dbReference>
<evidence type="ECO:0000313" key="9">
    <source>
        <dbReference type="Proteomes" id="UP001598201"/>
    </source>
</evidence>
<evidence type="ECO:0000259" key="4">
    <source>
        <dbReference type="PROSITE" id="PS51077"/>
    </source>
</evidence>
<keyword evidence="3" id="KW-0804">Transcription</keyword>
<protein>
    <submittedName>
        <fullName evidence="7">IclR family transcriptional regulator</fullName>
    </submittedName>
    <submittedName>
        <fullName evidence="6">Transcriptional regulator, IclR family</fullName>
    </submittedName>
</protein>
<dbReference type="Pfam" id="PF09339">
    <property type="entry name" value="HTH_IclR"/>
    <property type="match status" value="1"/>
</dbReference>
<dbReference type="InterPro" id="IPR050707">
    <property type="entry name" value="HTH_MetabolicPath_Reg"/>
</dbReference>
<evidence type="ECO:0000313" key="7">
    <source>
        <dbReference type="EMBL" id="MFD3224448.1"/>
    </source>
</evidence>
<organism evidence="6 8">
    <name type="scientific">Rahnella sp. (strain Y9602)</name>
    <dbReference type="NCBI Taxonomy" id="2703885"/>
    <lineage>
        <taxon>Bacteria</taxon>
        <taxon>Pseudomonadati</taxon>
        <taxon>Pseudomonadota</taxon>
        <taxon>Gammaproteobacteria</taxon>
        <taxon>Enterobacterales</taxon>
        <taxon>Yersiniaceae</taxon>
        <taxon>Rahnella</taxon>
    </lineage>
</organism>
<dbReference type="eggNOG" id="COG1414">
    <property type="taxonomic scope" value="Bacteria"/>
</dbReference>
<dbReference type="Gene3D" id="1.10.10.10">
    <property type="entry name" value="Winged helix-like DNA-binding domain superfamily/Winged helix DNA-binding domain"/>
    <property type="match status" value="1"/>
</dbReference>
<dbReference type="Gene3D" id="3.30.450.40">
    <property type="match status" value="1"/>
</dbReference>
<dbReference type="GO" id="GO:0045892">
    <property type="term" value="P:negative regulation of DNA-templated transcription"/>
    <property type="evidence" value="ECO:0007669"/>
    <property type="project" value="TreeGrafter"/>
</dbReference>
<keyword evidence="2" id="KW-0238">DNA-binding</keyword>
<dbReference type="HOGENOM" id="CLU_062618_6_3_6"/>
<reference evidence="7 9" key="3">
    <citation type="submission" date="2024-09" db="EMBL/GenBank/DDBJ databases">
        <title>Genomes of Rahnella.</title>
        <authorList>
            <person name="Mnguni F.C."/>
            <person name="Shin G.Y."/>
            <person name="Coutinho T."/>
        </authorList>
    </citation>
    <scope>NUCLEOTIDE SEQUENCE [LARGE SCALE GENOMIC DNA]</scope>
    <source>
        <strain evidence="7 9">20WA0057</strain>
    </source>
</reference>
<dbReference type="CDD" id="cd00090">
    <property type="entry name" value="HTH_ARSR"/>
    <property type="match status" value="1"/>
</dbReference>
<dbReference type="PANTHER" id="PTHR30136">
    <property type="entry name" value="HELIX-TURN-HELIX TRANSCRIPTIONAL REGULATOR, ICLR FAMILY"/>
    <property type="match status" value="1"/>
</dbReference>
<keyword evidence="1" id="KW-0805">Transcription regulation</keyword>
<evidence type="ECO:0000259" key="5">
    <source>
        <dbReference type="PROSITE" id="PS51078"/>
    </source>
</evidence>
<dbReference type="PROSITE" id="PS51077">
    <property type="entry name" value="HTH_ICLR"/>
    <property type="match status" value="1"/>
</dbReference>
<dbReference type="GO" id="GO:0003677">
    <property type="term" value="F:DNA binding"/>
    <property type="evidence" value="ECO:0007669"/>
    <property type="project" value="UniProtKB-KW"/>
</dbReference>
<dbReference type="PANTHER" id="PTHR30136:SF35">
    <property type="entry name" value="HTH-TYPE TRANSCRIPTIONAL REGULATOR RV1719"/>
    <property type="match status" value="1"/>
</dbReference>
<evidence type="ECO:0000256" key="1">
    <source>
        <dbReference type="ARBA" id="ARBA00023015"/>
    </source>
</evidence>
<dbReference type="InterPro" id="IPR014757">
    <property type="entry name" value="Tscrpt_reg_IclR_C"/>
</dbReference>
<dbReference type="EMBL" id="CP002505">
    <property type="protein sequence ID" value="ADW74585.1"/>
    <property type="molecule type" value="Genomic_DNA"/>
</dbReference>
<dbReference type="Pfam" id="PF01614">
    <property type="entry name" value="IclR_C"/>
    <property type="match status" value="1"/>
</dbReference>
<dbReference type="InterPro" id="IPR036390">
    <property type="entry name" value="WH_DNA-bd_sf"/>
</dbReference>
<dbReference type="PROSITE" id="PS51078">
    <property type="entry name" value="ICLR_ED"/>
    <property type="match status" value="1"/>
</dbReference>
<dbReference type="GO" id="GO:0003700">
    <property type="term" value="F:DNA-binding transcription factor activity"/>
    <property type="evidence" value="ECO:0007669"/>
    <property type="project" value="TreeGrafter"/>
</dbReference>
<dbReference type="SMART" id="SM00346">
    <property type="entry name" value="HTH_ICLR"/>
    <property type="match status" value="1"/>
</dbReference>
<dbReference type="InterPro" id="IPR005471">
    <property type="entry name" value="Tscrpt_reg_IclR_N"/>
</dbReference>
<evidence type="ECO:0000256" key="2">
    <source>
        <dbReference type="ARBA" id="ARBA00023125"/>
    </source>
</evidence>
<keyword evidence="9" id="KW-1185">Reference proteome</keyword>
<evidence type="ECO:0000256" key="3">
    <source>
        <dbReference type="ARBA" id="ARBA00023163"/>
    </source>
</evidence>
<dbReference type="KEGG" id="rah:Rahaq_2991"/>